<evidence type="ECO:0000256" key="1">
    <source>
        <dbReference type="SAM" id="MobiDB-lite"/>
    </source>
</evidence>
<accession>A0ABV9MQ69</accession>
<feature type="compositionally biased region" description="Basic and acidic residues" evidence="1">
    <location>
        <begin position="575"/>
        <end position="587"/>
    </location>
</feature>
<proteinExistence type="predicted"/>
<evidence type="ECO:0008006" key="4">
    <source>
        <dbReference type="Google" id="ProtNLM"/>
    </source>
</evidence>
<evidence type="ECO:0000313" key="3">
    <source>
        <dbReference type="Proteomes" id="UP001595884"/>
    </source>
</evidence>
<feature type="region of interest" description="Disordered" evidence="1">
    <location>
        <begin position="559"/>
        <end position="587"/>
    </location>
</feature>
<dbReference type="EMBL" id="JBHSHE010000098">
    <property type="protein sequence ID" value="MFC4718107.1"/>
    <property type="molecule type" value="Genomic_DNA"/>
</dbReference>
<name>A0ABV9MQ69_9MICC</name>
<feature type="region of interest" description="Disordered" evidence="1">
    <location>
        <begin position="147"/>
        <end position="183"/>
    </location>
</feature>
<evidence type="ECO:0000313" key="2">
    <source>
        <dbReference type="EMBL" id="MFC4718107.1"/>
    </source>
</evidence>
<protein>
    <recommendedName>
        <fullName evidence="4">Primase C-terminal 1 domain-containing protein</fullName>
    </recommendedName>
</protein>
<dbReference type="RefSeq" id="WP_382412627.1">
    <property type="nucleotide sequence ID" value="NZ_JBHSHE010000098.1"/>
</dbReference>
<gene>
    <name evidence="2" type="ORF">ACFO7V_18465</name>
</gene>
<sequence>MSSVTDDHLARIYDQVLFVAPFFLIDAKNRLSSSMLKTRPTDPGVVAVGTVRPDAVAVDLDLDDADAAEWMINQLVQWCEDHAAWYLYRASGGGPGRVHFYALPNPLAMEDLHATIGRLRTAINASTRDVDVRSKLRLVAAPHRHGNARGPLTVSSEEMPGLLPQQPKLTPGKRTQKAYGTPAVSEQLTSGLRAVARMIPGGPDRSYTEFMIARRLKAEGATAEAVYNALVDPYLRSDIGHTAERGYAWFCKNMWSKIVVEARGSGGSARARRGHDWAKYALPTSKAVRAVWDTLDTRRKHTIEHVAVVAAARLGSLGAAGGPLPLRDLVEDTGRDIKTVQAALATLSRLGILKRVKSFKMTKNVSSSSDHYALTVDLPEEGSLIPTPRSYNPSDPLWLGLGSASLSLTLTTLHHGPQALPLADLLRASGFHFDHRPSTKQKQAALSLLEELKSRGVLEESAGKFSTKSTNNAITRPRVGLRRWTELRERHRIERRIFRDAIRDLYEAADSAKMRWILGRREALEKVKVKRRNHQISWWNSLPEAEREHRRKIWKDMWHSSDPEAQKARKRKLARERPRRNEWDLAA</sequence>
<reference evidence="3" key="1">
    <citation type="journal article" date="2019" name="Int. J. Syst. Evol. Microbiol.">
        <title>The Global Catalogue of Microorganisms (GCM) 10K type strain sequencing project: providing services to taxonomists for standard genome sequencing and annotation.</title>
        <authorList>
            <consortium name="The Broad Institute Genomics Platform"/>
            <consortium name="The Broad Institute Genome Sequencing Center for Infectious Disease"/>
            <person name="Wu L."/>
            <person name="Ma J."/>
        </authorList>
    </citation>
    <scope>NUCLEOTIDE SEQUENCE [LARGE SCALE GENOMIC DNA]</scope>
    <source>
        <strain evidence="3">CGMCC 1.12849</strain>
    </source>
</reference>
<dbReference type="Proteomes" id="UP001595884">
    <property type="component" value="Unassembled WGS sequence"/>
</dbReference>
<keyword evidence="3" id="KW-1185">Reference proteome</keyword>
<organism evidence="2 3">
    <name type="scientific">Glutamicibacter bergerei</name>
    <dbReference type="NCBI Taxonomy" id="256702"/>
    <lineage>
        <taxon>Bacteria</taxon>
        <taxon>Bacillati</taxon>
        <taxon>Actinomycetota</taxon>
        <taxon>Actinomycetes</taxon>
        <taxon>Micrococcales</taxon>
        <taxon>Micrococcaceae</taxon>
        <taxon>Glutamicibacter</taxon>
    </lineage>
</organism>
<comment type="caution">
    <text evidence="2">The sequence shown here is derived from an EMBL/GenBank/DDBJ whole genome shotgun (WGS) entry which is preliminary data.</text>
</comment>